<accession>A0A915HKA7</accession>
<evidence type="ECO:0000313" key="3">
    <source>
        <dbReference type="WBParaSite" id="nRc.2.0.1.t01890-RA"/>
    </source>
</evidence>
<proteinExistence type="predicted"/>
<sequence>MVIPINLIQWLLISSAFLISSSRLVSSFSSILQQNEILVKVLATIFILSLNLALAFSFKHWFFNVHSSTVTVTTADIRLNHNVTLHSQNFLNPKI</sequence>
<dbReference type="AlphaFoldDB" id="A0A915HKA7"/>
<dbReference type="WBParaSite" id="nRc.2.0.1.t01890-RA">
    <property type="protein sequence ID" value="nRc.2.0.1.t01890-RA"/>
    <property type="gene ID" value="nRc.2.0.1.g01890"/>
</dbReference>
<keyword evidence="1" id="KW-0472">Membrane</keyword>
<evidence type="ECO:0000313" key="2">
    <source>
        <dbReference type="Proteomes" id="UP000887565"/>
    </source>
</evidence>
<keyword evidence="1" id="KW-1133">Transmembrane helix</keyword>
<keyword evidence="2" id="KW-1185">Reference proteome</keyword>
<organism evidence="2 3">
    <name type="scientific">Romanomermis culicivorax</name>
    <name type="common">Nematode worm</name>
    <dbReference type="NCBI Taxonomy" id="13658"/>
    <lineage>
        <taxon>Eukaryota</taxon>
        <taxon>Metazoa</taxon>
        <taxon>Ecdysozoa</taxon>
        <taxon>Nematoda</taxon>
        <taxon>Enoplea</taxon>
        <taxon>Dorylaimia</taxon>
        <taxon>Mermithida</taxon>
        <taxon>Mermithoidea</taxon>
        <taxon>Mermithidae</taxon>
        <taxon>Romanomermis</taxon>
    </lineage>
</organism>
<keyword evidence="1" id="KW-0812">Transmembrane</keyword>
<dbReference type="Proteomes" id="UP000887565">
    <property type="component" value="Unplaced"/>
</dbReference>
<reference evidence="3" key="1">
    <citation type="submission" date="2022-11" db="UniProtKB">
        <authorList>
            <consortium name="WormBaseParasite"/>
        </authorList>
    </citation>
    <scope>IDENTIFICATION</scope>
</reference>
<name>A0A915HKA7_ROMCU</name>
<evidence type="ECO:0000256" key="1">
    <source>
        <dbReference type="SAM" id="Phobius"/>
    </source>
</evidence>
<protein>
    <submittedName>
        <fullName evidence="3">Uncharacterized protein</fullName>
    </submittedName>
</protein>
<feature type="transmembrane region" description="Helical" evidence="1">
    <location>
        <begin position="37"/>
        <end position="58"/>
    </location>
</feature>